<feature type="region of interest" description="Disordered" evidence="1">
    <location>
        <begin position="1"/>
        <end position="48"/>
    </location>
</feature>
<proteinExistence type="predicted"/>
<evidence type="ECO:0000313" key="4">
    <source>
        <dbReference type="Proteomes" id="UP001152484"/>
    </source>
</evidence>
<reference evidence="3" key="1">
    <citation type="submission" date="2022-07" db="EMBL/GenBank/DDBJ databases">
        <authorList>
            <person name="Macas J."/>
            <person name="Novak P."/>
            <person name="Neumann P."/>
        </authorList>
    </citation>
    <scope>NUCLEOTIDE SEQUENCE</scope>
</reference>
<dbReference type="PANTHER" id="PTHR33223">
    <property type="entry name" value="CCHC-TYPE DOMAIN-CONTAINING PROTEIN"/>
    <property type="match status" value="1"/>
</dbReference>
<feature type="domain" description="Retrotransposon gag" evidence="2">
    <location>
        <begin position="162"/>
        <end position="237"/>
    </location>
</feature>
<dbReference type="OrthoDB" id="1302574at2759"/>
<dbReference type="AlphaFoldDB" id="A0A9P0YT13"/>
<feature type="compositionally biased region" description="Basic and acidic residues" evidence="1">
    <location>
        <begin position="299"/>
        <end position="325"/>
    </location>
</feature>
<keyword evidence="4" id="KW-1185">Reference proteome</keyword>
<accession>A0A9P0YT13</accession>
<evidence type="ECO:0000256" key="1">
    <source>
        <dbReference type="SAM" id="MobiDB-lite"/>
    </source>
</evidence>
<protein>
    <recommendedName>
        <fullName evidence="2">Retrotransposon gag domain-containing protein</fullName>
    </recommendedName>
</protein>
<dbReference type="PANTHER" id="PTHR33223:SF10">
    <property type="entry name" value="AMINOTRANSFERASE-LIKE PLANT MOBILE DOMAIN-CONTAINING PROTEIN"/>
    <property type="match status" value="1"/>
</dbReference>
<evidence type="ECO:0000259" key="2">
    <source>
        <dbReference type="Pfam" id="PF03732"/>
    </source>
</evidence>
<name>A0A9P0YT13_CUSEU</name>
<feature type="compositionally biased region" description="Low complexity" evidence="1">
    <location>
        <begin position="1"/>
        <end position="26"/>
    </location>
</feature>
<dbReference type="InterPro" id="IPR005162">
    <property type="entry name" value="Retrotrans_gag_dom"/>
</dbReference>
<dbReference type="Pfam" id="PF03732">
    <property type="entry name" value="Retrotrans_gag"/>
    <property type="match status" value="1"/>
</dbReference>
<dbReference type="Proteomes" id="UP001152484">
    <property type="component" value="Unassembled WGS sequence"/>
</dbReference>
<comment type="caution">
    <text evidence="3">The sequence shown here is derived from an EMBL/GenBank/DDBJ whole genome shotgun (WGS) entry which is preliminary data.</text>
</comment>
<gene>
    <name evidence="3" type="ORF">CEURO_LOCUS5124</name>
</gene>
<feature type="region of interest" description="Disordered" evidence="1">
    <location>
        <begin position="285"/>
        <end position="336"/>
    </location>
</feature>
<evidence type="ECO:0000313" key="3">
    <source>
        <dbReference type="EMBL" id="CAH9074366.1"/>
    </source>
</evidence>
<organism evidence="3 4">
    <name type="scientific">Cuscuta europaea</name>
    <name type="common">European dodder</name>
    <dbReference type="NCBI Taxonomy" id="41803"/>
    <lineage>
        <taxon>Eukaryota</taxon>
        <taxon>Viridiplantae</taxon>
        <taxon>Streptophyta</taxon>
        <taxon>Embryophyta</taxon>
        <taxon>Tracheophyta</taxon>
        <taxon>Spermatophyta</taxon>
        <taxon>Magnoliopsida</taxon>
        <taxon>eudicotyledons</taxon>
        <taxon>Gunneridae</taxon>
        <taxon>Pentapetalae</taxon>
        <taxon>asterids</taxon>
        <taxon>lamiids</taxon>
        <taxon>Solanales</taxon>
        <taxon>Convolvulaceae</taxon>
        <taxon>Cuscuteae</taxon>
        <taxon>Cuscuta</taxon>
        <taxon>Cuscuta subgen. Cuscuta</taxon>
    </lineage>
</organism>
<feature type="compositionally biased region" description="Basic and acidic residues" evidence="1">
    <location>
        <begin position="32"/>
        <end position="48"/>
    </location>
</feature>
<dbReference type="EMBL" id="CAMAPE010000009">
    <property type="protein sequence ID" value="CAH9074366.1"/>
    <property type="molecule type" value="Genomic_DNA"/>
</dbReference>
<sequence>MPSLPRQQRVSSPRQQLQQQPLRQPRLSPPRRQVESPPRRPRQVDLREEKIRLLTQQVNELWTAATAAPPPLPPQQTARDAQLEALALQVQQLEAQINQEPVTVRVRTATPFTTRIMQALIPPKYKGANIQLYGGKTDPQEHYTRYQSGMYMLGASDEYICRMFPSTLEGEAYDWFNDLPDECIDSWRELATRFLTHFATKARTKKHFSYLLSIKQGRDEPLGKFLERWNEETSKVYGADDNTRLAMLQEVLWTGGFSRSLIIDPPRDYQRALLRGQNYALAEEVHNRKRAQKSTSKPQKQEQKQLEKPKPLREDKPRDDGDKGRNRGHFKGRRPWIGPKLLAPEVLTPLTHSVSHILEAADQEGLVVRDPRISEIQQ</sequence>